<evidence type="ECO:0000259" key="7">
    <source>
        <dbReference type="Pfam" id="PF00493"/>
    </source>
</evidence>
<evidence type="ECO:0000313" key="12">
    <source>
        <dbReference type="EnsemblMetazoa" id="AARA004279-PA"/>
    </source>
</evidence>
<accession>A0A182HSM3</accession>
<dbReference type="Pfam" id="PF26065">
    <property type="entry name" value="MCM8_N"/>
    <property type="match status" value="1"/>
</dbReference>
<keyword evidence="13" id="KW-1185">Reference proteome</keyword>
<evidence type="ECO:0000256" key="2">
    <source>
        <dbReference type="ARBA" id="ARBA00008010"/>
    </source>
</evidence>
<sequence length="718" mass="80980">MDEWDLFGTTPCDWEFGDGAEFASNFQNEQYPSQASALFDEFGIDSRSCSDALYRIGWQLYFPNKDVQTCRTTNKHIRCLVKHYHDYRCEYSPLEAESSGSFEFKLNLARTDICLKDAWPTLQADIEAFPEYTIACMGLAMYRTVAATHQADPFSPETLEIPKITARLHLFGPEQSISTIDASYTDKLVTIGGTIVHVSEPIVTSTLRAYKCRYCHDTIVLERHHNRHTTRQWICEQCNAGGGIEYCSASVLNRDEAHQLIIVQDARVSKTRCQTIEVKVRCALVDGLQAGDNVTITGVLKIDSSKFVAAICIRKDLDNGTIERNVNSTDVEVINAIRSEACLFKLLVQSLCPAVAGLETVKAGLLLALFSTTGDVHVLLADIDSGKSQKLLDSCMAASPKGFVENDPYRDEVRVQYLMAKSPAPPGQGVCCIERIDKMDKLEMLEKMLTDTPPQTTLLVTVMPNRGVLDTRKPFLDNFILPRNLMEKFALVFLMEDVIIPPEELVCSDGVRTHPETPSASKCSVEIPLVRQLRLKPGEHCDRLPIELLQKYIDYARSHCNPEFTEESMALLERFFSEMYSMPHWLNIANGVKMAQIKSMALARARMDLSPHITTEHVMDTIRIVSRSWYDRYDTDDRAPTVQLPAKKGRVKAASIRQFLEVLRARSVEHKTKSFSLKELRALIEEEGMPGFEDEIIEKLNIQGYLLKKSAGCYRLLV</sequence>
<dbReference type="Gene3D" id="2.20.28.10">
    <property type="match status" value="1"/>
</dbReference>
<dbReference type="Pfam" id="PF25051">
    <property type="entry name" value="WHD_MCM8"/>
    <property type="match status" value="1"/>
</dbReference>
<evidence type="ECO:0000259" key="10">
    <source>
        <dbReference type="Pfam" id="PF25051"/>
    </source>
</evidence>
<dbReference type="EnsemblMetazoa" id="AARA004279-RA">
    <property type="protein sequence ID" value="AARA004279-PA"/>
    <property type="gene ID" value="AARA004279"/>
</dbReference>
<dbReference type="Pfam" id="PF17207">
    <property type="entry name" value="MCM_OB"/>
    <property type="match status" value="1"/>
</dbReference>
<dbReference type="GO" id="GO:0042555">
    <property type="term" value="C:MCM complex"/>
    <property type="evidence" value="ECO:0007669"/>
    <property type="project" value="TreeGrafter"/>
</dbReference>
<evidence type="ECO:0000256" key="4">
    <source>
        <dbReference type="ARBA" id="ARBA00022840"/>
    </source>
</evidence>
<dbReference type="InterPro" id="IPR031327">
    <property type="entry name" value="MCM"/>
</dbReference>
<dbReference type="Gene3D" id="3.40.50.300">
    <property type="entry name" value="P-loop containing nucleotide triphosphate hydrolases"/>
    <property type="match status" value="1"/>
</dbReference>
<dbReference type="GO" id="GO:0003697">
    <property type="term" value="F:single-stranded DNA binding"/>
    <property type="evidence" value="ECO:0007669"/>
    <property type="project" value="TreeGrafter"/>
</dbReference>
<keyword evidence="4" id="KW-0067">ATP-binding</keyword>
<dbReference type="Proteomes" id="UP000075840">
    <property type="component" value="Unassembled WGS sequence"/>
</dbReference>
<feature type="domain" description="MCM OB" evidence="8">
    <location>
        <begin position="178"/>
        <end position="302"/>
    </location>
</feature>
<dbReference type="Pfam" id="PF17855">
    <property type="entry name" value="MCM_lid"/>
    <property type="match status" value="1"/>
</dbReference>
<comment type="similarity">
    <text evidence="2">Belongs to the MCM family.</text>
</comment>
<keyword evidence="5" id="KW-0238">DNA-binding</keyword>
<dbReference type="InterPro" id="IPR056875">
    <property type="entry name" value="MCM8/REC_WHD"/>
</dbReference>
<evidence type="ECO:0000256" key="5">
    <source>
        <dbReference type="ARBA" id="ARBA00023125"/>
    </source>
</evidence>
<comment type="subcellular location">
    <subcellularLocation>
        <location evidence="1">Nucleus</location>
    </subcellularLocation>
</comment>
<dbReference type="InterPro" id="IPR001208">
    <property type="entry name" value="MCM_dom"/>
</dbReference>
<evidence type="ECO:0000259" key="8">
    <source>
        <dbReference type="Pfam" id="PF17207"/>
    </source>
</evidence>
<dbReference type="InterPro" id="IPR012340">
    <property type="entry name" value="NA-bd_OB-fold"/>
</dbReference>
<reference evidence="12" key="1">
    <citation type="submission" date="2022-08" db="UniProtKB">
        <authorList>
            <consortium name="EnsemblMetazoa"/>
        </authorList>
    </citation>
    <scope>IDENTIFICATION</scope>
    <source>
        <strain evidence="12">Dongola</strain>
    </source>
</reference>
<evidence type="ECO:0000256" key="6">
    <source>
        <dbReference type="ARBA" id="ARBA00023242"/>
    </source>
</evidence>
<feature type="domain" description="MCM8 N-terminal" evidence="11">
    <location>
        <begin position="77"/>
        <end position="152"/>
    </location>
</feature>
<dbReference type="Pfam" id="PF00493">
    <property type="entry name" value="MCM"/>
    <property type="match status" value="1"/>
</dbReference>
<dbReference type="GO" id="GO:0005524">
    <property type="term" value="F:ATP binding"/>
    <property type="evidence" value="ECO:0007669"/>
    <property type="project" value="UniProtKB-KW"/>
</dbReference>
<feature type="domain" description="MCM AAA-lid" evidence="9">
    <location>
        <begin position="547"/>
        <end position="628"/>
    </location>
</feature>
<evidence type="ECO:0000259" key="9">
    <source>
        <dbReference type="Pfam" id="PF17855"/>
    </source>
</evidence>
<protein>
    <submittedName>
        <fullName evidence="12">Uncharacterized protein</fullName>
    </submittedName>
</protein>
<evidence type="ECO:0000259" key="11">
    <source>
        <dbReference type="Pfam" id="PF26065"/>
    </source>
</evidence>
<feature type="domain" description="MCM8/REC winged helix" evidence="10">
    <location>
        <begin position="650"/>
        <end position="716"/>
    </location>
</feature>
<dbReference type="Gene3D" id="2.40.50.140">
    <property type="entry name" value="Nucleic acid-binding proteins"/>
    <property type="match status" value="1"/>
</dbReference>
<dbReference type="GO" id="GO:0005634">
    <property type="term" value="C:nucleus"/>
    <property type="evidence" value="ECO:0007669"/>
    <property type="project" value="UniProtKB-SubCell"/>
</dbReference>
<dbReference type="VEuPathDB" id="VectorBase:AARA004279"/>
<dbReference type="GO" id="GO:0017116">
    <property type="term" value="F:single-stranded DNA helicase activity"/>
    <property type="evidence" value="ECO:0007669"/>
    <property type="project" value="TreeGrafter"/>
</dbReference>
<dbReference type="GO" id="GO:0006310">
    <property type="term" value="P:DNA recombination"/>
    <property type="evidence" value="ECO:0007669"/>
    <property type="project" value="UniProtKB-ARBA"/>
</dbReference>
<dbReference type="InterPro" id="IPR058767">
    <property type="entry name" value="MCM8_N"/>
</dbReference>
<dbReference type="SUPFAM" id="SSF50249">
    <property type="entry name" value="Nucleic acid-binding proteins"/>
    <property type="match status" value="1"/>
</dbReference>
<dbReference type="CDD" id="cd22247">
    <property type="entry name" value="MCM8_WHD"/>
    <property type="match status" value="1"/>
</dbReference>
<evidence type="ECO:0000256" key="3">
    <source>
        <dbReference type="ARBA" id="ARBA00022741"/>
    </source>
</evidence>
<feature type="domain" description="MCM C-terminal AAA(+) ATPase" evidence="7">
    <location>
        <begin position="331"/>
        <end position="498"/>
    </location>
</feature>
<evidence type="ECO:0000313" key="13">
    <source>
        <dbReference type="Proteomes" id="UP000075840"/>
    </source>
</evidence>
<dbReference type="EMBL" id="APCN01000295">
    <property type="status" value="NOT_ANNOTATED_CDS"/>
    <property type="molecule type" value="Genomic_DNA"/>
</dbReference>
<name>A0A182HSM3_ANOAR</name>
<proteinExistence type="inferred from homology"/>
<evidence type="ECO:0000256" key="1">
    <source>
        <dbReference type="ARBA" id="ARBA00004123"/>
    </source>
</evidence>
<dbReference type="InterPro" id="IPR027417">
    <property type="entry name" value="P-loop_NTPase"/>
</dbReference>
<organism evidence="12 13">
    <name type="scientific">Anopheles arabiensis</name>
    <name type="common">Mosquito</name>
    <dbReference type="NCBI Taxonomy" id="7173"/>
    <lineage>
        <taxon>Eukaryota</taxon>
        <taxon>Metazoa</taxon>
        <taxon>Ecdysozoa</taxon>
        <taxon>Arthropoda</taxon>
        <taxon>Hexapoda</taxon>
        <taxon>Insecta</taxon>
        <taxon>Pterygota</taxon>
        <taxon>Neoptera</taxon>
        <taxon>Endopterygota</taxon>
        <taxon>Diptera</taxon>
        <taxon>Nematocera</taxon>
        <taxon>Culicoidea</taxon>
        <taxon>Culicidae</taxon>
        <taxon>Anophelinae</taxon>
        <taxon>Anopheles</taxon>
    </lineage>
</organism>
<dbReference type="InterPro" id="IPR033762">
    <property type="entry name" value="MCM_OB"/>
</dbReference>
<dbReference type="PANTHER" id="PTHR11630:SF47">
    <property type="entry name" value="DNA HELICASE MCM8"/>
    <property type="match status" value="1"/>
</dbReference>
<dbReference type="VEuPathDB" id="VectorBase:AARA21_014394"/>
<keyword evidence="3" id="KW-0547">Nucleotide-binding</keyword>
<dbReference type="InterPro" id="IPR041562">
    <property type="entry name" value="MCM_lid"/>
</dbReference>
<keyword evidence="6" id="KW-0539">Nucleus</keyword>
<dbReference type="AlphaFoldDB" id="A0A182HSM3"/>
<dbReference type="SMART" id="SM00350">
    <property type="entry name" value="MCM"/>
    <property type="match status" value="1"/>
</dbReference>
<dbReference type="PANTHER" id="PTHR11630">
    <property type="entry name" value="DNA REPLICATION LICENSING FACTOR MCM FAMILY MEMBER"/>
    <property type="match status" value="1"/>
</dbReference>